<organism evidence="9">
    <name type="scientific">marine metagenome</name>
    <dbReference type="NCBI Taxonomy" id="408172"/>
    <lineage>
        <taxon>unclassified sequences</taxon>
        <taxon>metagenomes</taxon>
        <taxon>ecological metagenomes</taxon>
    </lineage>
</organism>
<dbReference type="GO" id="GO:0043531">
    <property type="term" value="F:ADP binding"/>
    <property type="evidence" value="ECO:0007669"/>
    <property type="project" value="TreeGrafter"/>
</dbReference>
<dbReference type="InterPro" id="IPR001576">
    <property type="entry name" value="Phosphoglycerate_kinase"/>
</dbReference>
<dbReference type="Gene3D" id="3.40.50.1260">
    <property type="entry name" value="Phosphoglycerate kinase, N-terminal domain"/>
    <property type="match status" value="2"/>
</dbReference>
<dbReference type="FunFam" id="3.40.50.1260:FF:000006">
    <property type="entry name" value="Phosphoglycerate kinase"/>
    <property type="match status" value="1"/>
</dbReference>
<proteinExistence type="inferred from homology"/>
<dbReference type="PANTHER" id="PTHR11406:SF23">
    <property type="entry name" value="PHOSPHOGLYCERATE KINASE 1, CHLOROPLASTIC-RELATED"/>
    <property type="match status" value="1"/>
</dbReference>
<dbReference type="SUPFAM" id="SSF53748">
    <property type="entry name" value="Phosphoglycerate kinase"/>
    <property type="match status" value="1"/>
</dbReference>
<dbReference type="Pfam" id="PF00162">
    <property type="entry name" value="PGK"/>
    <property type="match status" value="1"/>
</dbReference>
<evidence type="ECO:0000256" key="8">
    <source>
        <dbReference type="ARBA" id="ARBA00022840"/>
    </source>
</evidence>
<dbReference type="GO" id="GO:0005524">
    <property type="term" value="F:ATP binding"/>
    <property type="evidence" value="ECO:0007669"/>
    <property type="project" value="UniProtKB-KW"/>
</dbReference>
<dbReference type="FunFam" id="3.40.50.1260:FF:000003">
    <property type="entry name" value="Phosphoglycerate kinase"/>
    <property type="match status" value="1"/>
</dbReference>
<dbReference type="PANTHER" id="PTHR11406">
    <property type="entry name" value="PHOSPHOGLYCERATE KINASE"/>
    <property type="match status" value="1"/>
</dbReference>
<comment type="similarity">
    <text evidence="2">Belongs to the phosphoglycerate kinase family.</text>
</comment>
<keyword evidence="8" id="KW-0067">ATP-binding</keyword>
<evidence type="ECO:0000313" key="9">
    <source>
        <dbReference type="EMBL" id="SUZ66491.1"/>
    </source>
</evidence>
<sequence>VTEKHFIEDLKLEGQRVLTRVDFNVPLNDELQITDNGRIAAALPTIRYILEQGGKAILMSHLGRPEGERKEHLSLKPAAEELSRLLGQPVTLAPDCVGTEVETLVKVMQNGDVLLLENLRFHKAETKNEEEFCKSLGKLGDVYVNDAFGTAHRAHASTTGVAEYIPETAVGYLMRRELQFLGGAVADPVRPFAAILGGAKVSDKIKVIEKLLEKVQTLIIGGGMACTFLKSQGYEIGGSLLEEDSLDLAKELIHKAKQKGVEFLLPIDLVIAERFENNAATKVVSIEEGAPDGWLILDIGPKSAEKFGDSILGSGTVLWNGPMGVFEMETFSKGTYAIAQSLAKATDNGAVTIIGGGDSAAAIQMSGLSERITHVSTGGGASLEFLEGKELPGVSAIQQSK</sequence>
<keyword evidence="6" id="KW-0547">Nucleotide-binding</keyword>
<dbReference type="HAMAP" id="MF_00145">
    <property type="entry name" value="Phosphoglyc_kinase"/>
    <property type="match status" value="1"/>
</dbReference>
<evidence type="ECO:0000256" key="2">
    <source>
        <dbReference type="ARBA" id="ARBA00008982"/>
    </source>
</evidence>
<evidence type="ECO:0000256" key="1">
    <source>
        <dbReference type="ARBA" id="ARBA00000642"/>
    </source>
</evidence>
<dbReference type="EC" id="2.7.2.3" evidence="4"/>
<dbReference type="PIRSF" id="PIRSF000724">
    <property type="entry name" value="Pgk"/>
    <property type="match status" value="1"/>
</dbReference>
<evidence type="ECO:0000256" key="5">
    <source>
        <dbReference type="ARBA" id="ARBA00022679"/>
    </source>
</evidence>
<dbReference type="PRINTS" id="PR00477">
    <property type="entry name" value="PHGLYCKINASE"/>
</dbReference>
<keyword evidence="7" id="KW-0418">Kinase</keyword>
<keyword evidence="5" id="KW-0808">Transferase</keyword>
<evidence type="ECO:0000256" key="7">
    <source>
        <dbReference type="ARBA" id="ARBA00022777"/>
    </source>
</evidence>
<feature type="non-terminal residue" evidence="9">
    <location>
        <position position="1"/>
    </location>
</feature>
<accession>A0A381PHJ1</accession>
<gene>
    <name evidence="9" type="ORF">METZ01_LOCUS19345</name>
</gene>
<dbReference type="GO" id="GO:0005829">
    <property type="term" value="C:cytosol"/>
    <property type="evidence" value="ECO:0007669"/>
    <property type="project" value="TreeGrafter"/>
</dbReference>
<dbReference type="AlphaFoldDB" id="A0A381PHJ1"/>
<dbReference type="InterPro" id="IPR036043">
    <property type="entry name" value="Phosphoglycerate_kinase_sf"/>
</dbReference>
<dbReference type="GO" id="GO:0006094">
    <property type="term" value="P:gluconeogenesis"/>
    <property type="evidence" value="ECO:0007669"/>
    <property type="project" value="TreeGrafter"/>
</dbReference>
<dbReference type="InterPro" id="IPR015824">
    <property type="entry name" value="Phosphoglycerate_kinase_N"/>
</dbReference>
<reference evidence="9" key="1">
    <citation type="submission" date="2018-05" db="EMBL/GenBank/DDBJ databases">
        <authorList>
            <person name="Lanie J.A."/>
            <person name="Ng W.-L."/>
            <person name="Kazmierczak K.M."/>
            <person name="Andrzejewski T.M."/>
            <person name="Davidsen T.M."/>
            <person name="Wayne K.J."/>
            <person name="Tettelin H."/>
            <person name="Glass J.I."/>
            <person name="Rusch D."/>
            <person name="Podicherti R."/>
            <person name="Tsui H.-C.T."/>
            <person name="Winkler M.E."/>
        </authorList>
    </citation>
    <scope>NUCLEOTIDE SEQUENCE</scope>
</reference>
<protein>
    <recommendedName>
        <fullName evidence="4">phosphoglycerate kinase</fullName>
        <ecNumber evidence="4">2.7.2.3</ecNumber>
    </recommendedName>
</protein>
<evidence type="ECO:0000256" key="6">
    <source>
        <dbReference type="ARBA" id="ARBA00022741"/>
    </source>
</evidence>
<name>A0A381PHJ1_9ZZZZ</name>
<evidence type="ECO:0000256" key="3">
    <source>
        <dbReference type="ARBA" id="ARBA00011245"/>
    </source>
</evidence>
<dbReference type="GO" id="GO:0006096">
    <property type="term" value="P:glycolytic process"/>
    <property type="evidence" value="ECO:0007669"/>
    <property type="project" value="InterPro"/>
</dbReference>
<comment type="catalytic activity">
    <reaction evidence="1">
        <text>(2R)-3-phosphoglycerate + ATP = (2R)-3-phospho-glyceroyl phosphate + ADP</text>
        <dbReference type="Rhea" id="RHEA:14801"/>
        <dbReference type="ChEBI" id="CHEBI:30616"/>
        <dbReference type="ChEBI" id="CHEBI:57604"/>
        <dbReference type="ChEBI" id="CHEBI:58272"/>
        <dbReference type="ChEBI" id="CHEBI:456216"/>
        <dbReference type="EC" id="2.7.2.3"/>
    </reaction>
</comment>
<dbReference type="EMBL" id="UINC01000985">
    <property type="protein sequence ID" value="SUZ66491.1"/>
    <property type="molecule type" value="Genomic_DNA"/>
</dbReference>
<dbReference type="CDD" id="cd00318">
    <property type="entry name" value="Phosphoglycerate_kinase"/>
    <property type="match status" value="1"/>
</dbReference>
<comment type="subunit">
    <text evidence="3">Monomer.</text>
</comment>
<dbReference type="GO" id="GO:0004618">
    <property type="term" value="F:phosphoglycerate kinase activity"/>
    <property type="evidence" value="ECO:0007669"/>
    <property type="project" value="UniProtKB-EC"/>
</dbReference>
<evidence type="ECO:0000256" key="4">
    <source>
        <dbReference type="ARBA" id="ARBA00013061"/>
    </source>
</evidence>